<evidence type="ECO:0000313" key="1">
    <source>
        <dbReference type="EMBL" id="KAF2857398.1"/>
    </source>
</evidence>
<dbReference type="EMBL" id="MU006046">
    <property type="protein sequence ID" value="KAF2857398.1"/>
    <property type="molecule type" value="Genomic_DNA"/>
</dbReference>
<dbReference type="OrthoDB" id="2506088at2759"/>
<name>A0A6A7BSB0_9PEZI</name>
<reference evidence="1" key="1">
    <citation type="journal article" date="2020" name="Stud. Mycol.">
        <title>101 Dothideomycetes genomes: a test case for predicting lifestyles and emergence of pathogens.</title>
        <authorList>
            <person name="Haridas S."/>
            <person name="Albert R."/>
            <person name="Binder M."/>
            <person name="Bloem J."/>
            <person name="Labutti K."/>
            <person name="Salamov A."/>
            <person name="Andreopoulos B."/>
            <person name="Baker S."/>
            <person name="Barry K."/>
            <person name="Bills G."/>
            <person name="Bluhm B."/>
            <person name="Cannon C."/>
            <person name="Castanera R."/>
            <person name="Culley D."/>
            <person name="Daum C."/>
            <person name="Ezra D."/>
            <person name="Gonzalez J."/>
            <person name="Henrissat B."/>
            <person name="Kuo A."/>
            <person name="Liang C."/>
            <person name="Lipzen A."/>
            <person name="Lutzoni F."/>
            <person name="Magnuson J."/>
            <person name="Mondo S."/>
            <person name="Nolan M."/>
            <person name="Ohm R."/>
            <person name="Pangilinan J."/>
            <person name="Park H.-J."/>
            <person name="Ramirez L."/>
            <person name="Alfaro M."/>
            <person name="Sun H."/>
            <person name="Tritt A."/>
            <person name="Yoshinaga Y."/>
            <person name="Zwiers L.-H."/>
            <person name="Turgeon B."/>
            <person name="Goodwin S."/>
            <person name="Spatafora J."/>
            <person name="Crous P."/>
            <person name="Grigoriev I."/>
        </authorList>
    </citation>
    <scope>NUCLEOTIDE SEQUENCE</scope>
    <source>
        <strain evidence="1">CBS 480.64</strain>
    </source>
</reference>
<accession>A0A6A7BSB0</accession>
<organism evidence="1 2">
    <name type="scientific">Piedraia hortae CBS 480.64</name>
    <dbReference type="NCBI Taxonomy" id="1314780"/>
    <lineage>
        <taxon>Eukaryota</taxon>
        <taxon>Fungi</taxon>
        <taxon>Dikarya</taxon>
        <taxon>Ascomycota</taxon>
        <taxon>Pezizomycotina</taxon>
        <taxon>Dothideomycetes</taxon>
        <taxon>Dothideomycetidae</taxon>
        <taxon>Capnodiales</taxon>
        <taxon>Piedraiaceae</taxon>
        <taxon>Piedraia</taxon>
    </lineage>
</organism>
<proteinExistence type="predicted"/>
<gene>
    <name evidence="1" type="ORF">K470DRAFT_176974</name>
</gene>
<dbReference type="AlphaFoldDB" id="A0A6A7BSB0"/>
<keyword evidence="2" id="KW-1185">Reference proteome</keyword>
<protein>
    <submittedName>
        <fullName evidence="1">Uncharacterized protein</fullName>
    </submittedName>
</protein>
<sequence length="327" mass="37243">MLEVSETTVVFLEETQIMDTLDNEDIEFVLQDGTPLHEDFGPFLRTPYPAKKFYKKHDARVVQLNVSFWQDRVNAARGERWDSLEVWTTNLAGFSHRVSFDFQCEQIIVRTGPNVQSGLAQFHVSANYYVAVGAKMKATSMLRGLMPDLVRPQRGVRAFGSGSGRPVLISGCVCRFMADNPAAAALCSIHWTGGQPCHDCYWRWTAVSQWKDIIDVSSLRVLRHTKGLSAKEADLVRIEHPRTELYRLEGFDPHQDYTYEMLHSLLLGVVKYPWLDTLNLPVIKEKLLAACSSCTFSRKGRFCDITRTRQIANWNKSFTGGDFRNLL</sequence>
<dbReference type="Proteomes" id="UP000799421">
    <property type="component" value="Unassembled WGS sequence"/>
</dbReference>
<evidence type="ECO:0000313" key="2">
    <source>
        <dbReference type="Proteomes" id="UP000799421"/>
    </source>
</evidence>